<organism evidence="2 3">
    <name type="scientific">Parabacteroides merdae</name>
    <dbReference type="NCBI Taxonomy" id="46503"/>
    <lineage>
        <taxon>Bacteria</taxon>
        <taxon>Pseudomonadati</taxon>
        <taxon>Bacteroidota</taxon>
        <taxon>Bacteroidia</taxon>
        <taxon>Bacteroidales</taxon>
        <taxon>Tannerellaceae</taxon>
        <taxon>Parabacteroides</taxon>
    </lineage>
</organism>
<dbReference type="EMBL" id="WNDD01000004">
    <property type="protein sequence ID" value="MTV01079.1"/>
    <property type="molecule type" value="Genomic_DNA"/>
</dbReference>
<evidence type="ECO:0008006" key="4">
    <source>
        <dbReference type="Google" id="ProtNLM"/>
    </source>
</evidence>
<evidence type="ECO:0000256" key="1">
    <source>
        <dbReference type="SAM" id="Coils"/>
    </source>
</evidence>
<sequence>MDEGFNKEQAQREFNNKKELQALQRQKEEYIRSYIQTQKEIFEAKEDLKAKQNPNYKKQSFDSSSISVDTSMFDVVEMLTIKRQSADLAKYYKDLLSTYQDYTTKRLEIQKKFNKDRNALEKAGASQERINELEYQRKETLDAIDLEFAQREDSFQAWMNHIANLSLEKLREMLMLAKEELQRQELINPNDPQLAVIRAQVTTLENSIRNKQNNSSPGKRTVKEWQDLYSTLQKVDQEFTEIGDTVGGTIGEIIKAAGNITSSTLQMVDSIVTLASWSTIATKRAAEGATAAIIKVEQASVILTAISAALKIATSIVGLFKRTDYMAEFRKEMAKLNHELEITKLNARIGSDEHNTIFGNDLWKNAKNNIDAAREALQKYNETLNDIANRKVYENISQKIAKAFDIDLSQTFDSLEDSIANMQIQIRHSTWFRDAKYQSLKDAVPELFNEDGSVNMEALEKFIGSDTFKKLSEENQNYLQKMSDDWKVYQDAVEEVKDYLSDIFGDLGNTMMDTIVEAFANGTDAAKSFVDSVSGMLETLAKQMVYSVTLGPLMEKTQEEMLKVMQNTGLSDKQKFDQWTDILNSLVSDAISQQELANKLLEQYQQLAADKGFDIFSHKYSQSSIFGTSLAADQDSVNELNGRFTALQMVGEEIKEESVKQTSVLEVIAGVLAGGNKSIDNLPDISAEGRAIAIEGYESRINVVFPKNEFANIVNGINDVKSIIDEMRTKQVESSMDIQSVAEATTTIAKNNIKIAANTEEIKQSAKHMFG</sequence>
<name>A0A9Q4RCI9_9BACT</name>
<evidence type="ECO:0000313" key="3">
    <source>
        <dbReference type="Proteomes" id="UP000482671"/>
    </source>
</evidence>
<protein>
    <recommendedName>
        <fullName evidence="4">Phage tail tape measure protein</fullName>
    </recommendedName>
</protein>
<dbReference type="RefSeq" id="WP_155162801.1">
    <property type="nucleotide sequence ID" value="NZ_WKLI01000003.1"/>
</dbReference>
<dbReference type="Proteomes" id="UP000482671">
    <property type="component" value="Unassembled WGS sequence"/>
</dbReference>
<evidence type="ECO:0000313" key="2">
    <source>
        <dbReference type="EMBL" id="MTV01079.1"/>
    </source>
</evidence>
<gene>
    <name evidence="2" type="ORF">GME02_05255</name>
</gene>
<proteinExistence type="predicted"/>
<keyword evidence="1" id="KW-0175">Coiled coil</keyword>
<dbReference type="AlphaFoldDB" id="A0A9Q4RCI9"/>
<accession>A0A9Q4RCI9</accession>
<feature type="coiled-coil region" evidence="1">
    <location>
        <begin position="326"/>
        <end position="390"/>
    </location>
</feature>
<reference evidence="2 3" key="1">
    <citation type="journal article" date="2019" name="Nat. Med.">
        <title>A library of human gut bacterial isolates paired with longitudinal multiomics data enables mechanistic microbiome research.</title>
        <authorList>
            <person name="Poyet M."/>
            <person name="Groussin M."/>
            <person name="Gibbons S.M."/>
            <person name="Avila-Pacheco J."/>
            <person name="Jiang X."/>
            <person name="Kearney S.M."/>
            <person name="Perrotta A.R."/>
            <person name="Berdy B."/>
            <person name="Zhao S."/>
            <person name="Lieberman T.D."/>
            <person name="Swanson P.K."/>
            <person name="Smith M."/>
            <person name="Roesemann S."/>
            <person name="Alexander J.E."/>
            <person name="Rich S.A."/>
            <person name="Livny J."/>
            <person name="Vlamakis H."/>
            <person name="Clish C."/>
            <person name="Bullock K."/>
            <person name="Deik A."/>
            <person name="Scott J."/>
            <person name="Pierce K.A."/>
            <person name="Xavier R.J."/>
            <person name="Alm E.J."/>
        </authorList>
    </citation>
    <scope>NUCLEOTIDE SEQUENCE [LARGE SCALE GENOMIC DNA]</scope>
    <source>
        <strain evidence="2 3">BIOML-A11</strain>
    </source>
</reference>
<comment type="caution">
    <text evidence="2">The sequence shown here is derived from an EMBL/GenBank/DDBJ whole genome shotgun (WGS) entry which is preliminary data.</text>
</comment>
<feature type="coiled-coil region" evidence="1">
    <location>
        <begin position="164"/>
        <end position="214"/>
    </location>
</feature>